<dbReference type="CDD" id="cd19497">
    <property type="entry name" value="RecA-like_ClpX"/>
    <property type="match status" value="1"/>
</dbReference>
<keyword evidence="2 6" id="KW-0547">Nucleotide-binding</keyword>
<feature type="binding site" evidence="6 7">
    <location>
        <position position="14"/>
    </location>
    <ligand>
        <name>Zn(2+)</name>
        <dbReference type="ChEBI" id="CHEBI:29105"/>
    </ligand>
</feature>
<evidence type="ECO:0000313" key="9">
    <source>
        <dbReference type="EMBL" id="QDU85300.1"/>
    </source>
</evidence>
<dbReference type="InterPro" id="IPR046425">
    <property type="entry name" value="ClpX_bact"/>
</dbReference>
<comment type="function">
    <text evidence="6">ATP-dependent specificity component of the Clp protease. It directs the protease to specific substrates. Can perform chaperone functions in the absence of ClpP.</text>
</comment>
<dbReference type="NCBIfam" id="NF003745">
    <property type="entry name" value="PRK05342.1"/>
    <property type="match status" value="1"/>
</dbReference>
<evidence type="ECO:0000259" key="8">
    <source>
        <dbReference type="PROSITE" id="PS51902"/>
    </source>
</evidence>
<feature type="binding site" evidence="6">
    <location>
        <begin position="148"/>
        <end position="155"/>
    </location>
    <ligand>
        <name>ATP</name>
        <dbReference type="ChEBI" id="CHEBI:30616"/>
    </ligand>
</feature>
<protein>
    <recommendedName>
        <fullName evidence="6">ATP-dependent Clp protease ATP-binding subunit ClpX</fullName>
    </recommendedName>
</protein>
<dbReference type="GO" id="GO:0008233">
    <property type="term" value="F:peptidase activity"/>
    <property type="evidence" value="ECO:0007669"/>
    <property type="project" value="UniProtKB-KW"/>
</dbReference>
<dbReference type="InterPro" id="IPR059188">
    <property type="entry name" value="Znf_CLPX-like"/>
</dbReference>
<dbReference type="SUPFAM" id="SSF57716">
    <property type="entry name" value="Glucocorticoid receptor-like (DNA-binding domain)"/>
    <property type="match status" value="1"/>
</dbReference>
<dbReference type="PROSITE" id="PS51902">
    <property type="entry name" value="CLPX_ZB"/>
    <property type="match status" value="1"/>
</dbReference>
<dbReference type="InterPro" id="IPR003593">
    <property type="entry name" value="AAA+_ATPase"/>
</dbReference>
<dbReference type="Pfam" id="PF10431">
    <property type="entry name" value="ClpB_D2-small"/>
    <property type="match status" value="1"/>
</dbReference>
<dbReference type="FunFam" id="1.10.8.60:FF:000002">
    <property type="entry name" value="ATP-dependent Clp protease ATP-binding subunit ClpX"/>
    <property type="match status" value="1"/>
</dbReference>
<dbReference type="Pfam" id="PF06689">
    <property type="entry name" value="zf-C4_ClpX"/>
    <property type="match status" value="1"/>
</dbReference>
<dbReference type="InterPro" id="IPR027417">
    <property type="entry name" value="P-loop_NTPase"/>
</dbReference>
<feature type="binding site" evidence="6 7">
    <location>
        <position position="37"/>
    </location>
    <ligand>
        <name>Zn(2+)</name>
        <dbReference type="ChEBI" id="CHEBI:29105"/>
    </ligand>
</feature>
<keyword evidence="9" id="KW-0645">Protease</keyword>
<dbReference type="SMART" id="SM00382">
    <property type="entry name" value="AAA"/>
    <property type="match status" value="1"/>
</dbReference>
<dbReference type="GO" id="GO:0046983">
    <property type="term" value="F:protein dimerization activity"/>
    <property type="evidence" value="ECO:0007669"/>
    <property type="project" value="UniProtKB-UniRule"/>
</dbReference>
<dbReference type="Gene3D" id="1.10.8.60">
    <property type="match status" value="1"/>
</dbReference>
<evidence type="ECO:0000313" key="10">
    <source>
        <dbReference type="Proteomes" id="UP000319342"/>
    </source>
</evidence>
<feature type="domain" description="ClpX-type ZB" evidence="8">
    <location>
        <begin position="1"/>
        <end position="56"/>
    </location>
</feature>
<dbReference type="OrthoDB" id="9804062at2"/>
<dbReference type="FunFam" id="3.40.50.300:FF:000005">
    <property type="entry name" value="ATP-dependent Clp protease ATP-binding subunit ClpX"/>
    <property type="match status" value="1"/>
</dbReference>
<dbReference type="InterPro" id="IPR050052">
    <property type="entry name" value="ATP-dep_Clp_protease_ClpX"/>
</dbReference>
<dbReference type="GO" id="GO:0008270">
    <property type="term" value="F:zinc ion binding"/>
    <property type="evidence" value="ECO:0007669"/>
    <property type="project" value="UniProtKB-UniRule"/>
</dbReference>
<evidence type="ECO:0000256" key="1">
    <source>
        <dbReference type="ARBA" id="ARBA00022723"/>
    </source>
</evidence>
<accession>A0A518D1G2</accession>
<keyword evidence="10" id="KW-1185">Reference proteome</keyword>
<dbReference type="GO" id="GO:0016887">
    <property type="term" value="F:ATP hydrolysis activity"/>
    <property type="evidence" value="ECO:0007669"/>
    <property type="project" value="InterPro"/>
</dbReference>
<dbReference type="EMBL" id="CP036290">
    <property type="protein sequence ID" value="QDU85300.1"/>
    <property type="molecule type" value="Genomic_DNA"/>
</dbReference>
<evidence type="ECO:0000256" key="6">
    <source>
        <dbReference type="HAMAP-Rule" id="MF_00175"/>
    </source>
</evidence>
<dbReference type="GO" id="GO:0005524">
    <property type="term" value="F:ATP binding"/>
    <property type="evidence" value="ECO:0007669"/>
    <property type="project" value="UniProtKB-UniRule"/>
</dbReference>
<dbReference type="PANTHER" id="PTHR48102:SF7">
    <property type="entry name" value="ATP-DEPENDENT CLP PROTEASE ATP-BINDING SUBUNIT CLPX-LIKE, MITOCHONDRIAL"/>
    <property type="match status" value="1"/>
</dbReference>
<dbReference type="Gene3D" id="6.20.220.10">
    <property type="entry name" value="ClpX chaperone, C4-type zinc finger domain"/>
    <property type="match status" value="1"/>
</dbReference>
<dbReference type="InterPro" id="IPR038366">
    <property type="entry name" value="Znf_CppX_C4_sf"/>
</dbReference>
<dbReference type="SMART" id="SM00994">
    <property type="entry name" value="zf-C4_ClpX"/>
    <property type="match status" value="1"/>
</dbReference>
<dbReference type="Pfam" id="PF07724">
    <property type="entry name" value="AAA_2"/>
    <property type="match status" value="1"/>
</dbReference>
<evidence type="ECO:0000256" key="3">
    <source>
        <dbReference type="ARBA" id="ARBA00022833"/>
    </source>
</evidence>
<dbReference type="Gene3D" id="3.40.50.300">
    <property type="entry name" value="P-loop containing nucleotide triphosphate hydrolases"/>
    <property type="match status" value="1"/>
</dbReference>
<gene>
    <name evidence="6 9" type="primary">clpX</name>
    <name evidence="9" type="ORF">Pla163_24280</name>
</gene>
<dbReference type="InterPro" id="IPR004487">
    <property type="entry name" value="Clp_protease_ATP-bd_su_ClpX"/>
</dbReference>
<keyword evidence="9" id="KW-0378">Hydrolase</keyword>
<keyword evidence="4 6" id="KW-0067">ATP-binding</keyword>
<dbReference type="GO" id="GO:0051301">
    <property type="term" value="P:cell division"/>
    <property type="evidence" value="ECO:0007669"/>
    <property type="project" value="TreeGrafter"/>
</dbReference>
<proteinExistence type="inferred from homology"/>
<evidence type="ECO:0000256" key="5">
    <source>
        <dbReference type="ARBA" id="ARBA00023186"/>
    </source>
</evidence>
<name>A0A518D1G2_9BACT</name>
<dbReference type="GO" id="GO:0051082">
    <property type="term" value="F:unfolded protein binding"/>
    <property type="evidence" value="ECO:0007669"/>
    <property type="project" value="UniProtKB-UniRule"/>
</dbReference>
<dbReference type="HAMAP" id="MF_00175">
    <property type="entry name" value="ClpX"/>
    <property type="match status" value="1"/>
</dbReference>
<dbReference type="InterPro" id="IPR019489">
    <property type="entry name" value="Clp_ATPase_C"/>
</dbReference>
<evidence type="ECO:0000256" key="7">
    <source>
        <dbReference type="PROSITE-ProRule" id="PRU01250"/>
    </source>
</evidence>
<dbReference type="SUPFAM" id="SSF52540">
    <property type="entry name" value="P-loop containing nucleoside triphosphate hydrolases"/>
    <property type="match status" value="1"/>
</dbReference>
<dbReference type="GO" id="GO:0140662">
    <property type="term" value="F:ATP-dependent protein folding chaperone"/>
    <property type="evidence" value="ECO:0007669"/>
    <property type="project" value="InterPro"/>
</dbReference>
<evidence type="ECO:0000256" key="4">
    <source>
        <dbReference type="ARBA" id="ARBA00022840"/>
    </source>
</evidence>
<dbReference type="GO" id="GO:0009376">
    <property type="term" value="C:HslUV protease complex"/>
    <property type="evidence" value="ECO:0007669"/>
    <property type="project" value="TreeGrafter"/>
</dbReference>
<comment type="similarity">
    <text evidence="6 7">Belongs to the ClpX chaperone family.</text>
</comment>
<feature type="binding site" evidence="6 7">
    <location>
        <position position="17"/>
    </location>
    <ligand>
        <name>Zn(2+)</name>
        <dbReference type="ChEBI" id="CHEBI:29105"/>
    </ligand>
</feature>
<dbReference type="AlphaFoldDB" id="A0A518D1G2"/>
<keyword evidence="5 6" id="KW-0143">Chaperone</keyword>
<keyword evidence="1 6" id="KW-0479">Metal-binding</keyword>
<dbReference type="InterPro" id="IPR003959">
    <property type="entry name" value="ATPase_AAA_core"/>
</dbReference>
<feature type="binding site" evidence="6 7">
    <location>
        <position position="40"/>
    </location>
    <ligand>
        <name>Zn(2+)</name>
        <dbReference type="ChEBI" id="CHEBI:29105"/>
    </ligand>
</feature>
<dbReference type="Proteomes" id="UP000319342">
    <property type="component" value="Chromosome"/>
</dbReference>
<sequence length="471" mass="51640">MSRTTGRGRHVERCTFCEKTRHQVQSLIAGPPGIYICNECIDICNSILQEEQRRAPARHGADGPHATASAAVGAVGGIASGGPDAPGLPTPIEIARRLDEYVIGQMRAKKVLSVAVYNHYKRLRHMETDPESMGEVEIEKSNVLLVGPTGSGKTLLARTLARMLDVPFAMADATTLTEAGYVGEDVENILLKLLQSADFDKDKAQRGIVYIDEIDKIGRTTSNVSITRDVSGEGVQQALLKILEGTVANVPPQGGRKHPEQAYIQLDTSNILFICGGTFAGVEEVIGRRVGKDVLGFSRMLESGPKSDNLLTAHLPDKAASDLTREELLQHVSPRDLIEFGLIPEFIGRLPITVALERHGRNELMRILTEPKNALIKQFESLFTMEGRELVFTEDGLEAIADVALERETGVRALRSILEEILLDLLYELPDRADTDRFVVDADVVRGRRPLAIGLEERQVEGGEELERESA</sequence>
<reference evidence="9 10" key="1">
    <citation type="submission" date="2019-02" db="EMBL/GenBank/DDBJ databases">
        <title>Deep-cultivation of Planctomycetes and their phenomic and genomic characterization uncovers novel biology.</title>
        <authorList>
            <person name="Wiegand S."/>
            <person name="Jogler M."/>
            <person name="Boedeker C."/>
            <person name="Pinto D."/>
            <person name="Vollmers J."/>
            <person name="Rivas-Marin E."/>
            <person name="Kohn T."/>
            <person name="Peeters S.H."/>
            <person name="Heuer A."/>
            <person name="Rast P."/>
            <person name="Oberbeckmann S."/>
            <person name="Bunk B."/>
            <person name="Jeske O."/>
            <person name="Meyerdierks A."/>
            <person name="Storesund J.E."/>
            <person name="Kallscheuer N."/>
            <person name="Luecker S."/>
            <person name="Lage O.M."/>
            <person name="Pohl T."/>
            <person name="Merkel B.J."/>
            <person name="Hornburger P."/>
            <person name="Mueller R.-W."/>
            <person name="Bruemmer F."/>
            <person name="Labrenz M."/>
            <person name="Spormann A.M."/>
            <person name="Op den Camp H."/>
            <person name="Overmann J."/>
            <person name="Amann R."/>
            <person name="Jetten M.S.M."/>
            <person name="Mascher T."/>
            <person name="Medema M.H."/>
            <person name="Devos D.P."/>
            <person name="Kaster A.-K."/>
            <person name="Ovreas L."/>
            <person name="Rohde M."/>
            <person name="Galperin M.Y."/>
            <person name="Jogler C."/>
        </authorList>
    </citation>
    <scope>NUCLEOTIDE SEQUENCE [LARGE SCALE GENOMIC DNA]</scope>
    <source>
        <strain evidence="9 10">Pla163</strain>
    </source>
</reference>
<organism evidence="9 10">
    <name type="scientific">Rohdeia mirabilis</name>
    <dbReference type="NCBI Taxonomy" id="2528008"/>
    <lineage>
        <taxon>Bacteria</taxon>
        <taxon>Pseudomonadati</taxon>
        <taxon>Planctomycetota</taxon>
        <taxon>Planctomycetia</taxon>
        <taxon>Planctomycetia incertae sedis</taxon>
        <taxon>Rohdeia</taxon>
    </lineage>
</organism>
<comment type="subunit">
    <text evidence="6">Component of the ClpX-ClpP complex. Forms a hexameric ring that, in the presence of ATP, binds to fourteen ClpP subunits assembled into a disk-like structure with a central cavity, resembling the structure of eukaryotic proteasomes.</text>
</comment>
<keyword evidence="3 6" id="KW-0862">Zinc</keyword>
<dbReference type="NCBIfam" id="TIGR00382">
    <property type="entry name" value="clpX"/>
    <property type="match status" value="1"/>
</dbReference>
<dbReference type="PANTHER" id="PTHR48102">
    <property type="entry name" value="ATP-DEPENDENT CLP PROTEASE ATP-BINDING SUBUNIT CLPX-LIKE, MITOCHONDRIAL-RELATED"/>
    <property type="match status" value="1"/>
</dbReference>
<dbReference type="GO" id="GO:0051603">
    <property type="term" value="P:proteolysis involved in protein catabolic process"/>
    <property type="evidence" value="ECO:0007669"/>
    <property type="project" value="TreeGrafter"/>
</dbReference>
<dbReference type="InterPro" id="IPR010603">
    <property type="entry name" value="Znf_CppX_C4"/>
</dbReference>
<dbReference type="SMART" id="SM01086">
    <property type="entry name" value="ClpB_D2-small"/>
    <property type="match status" value="1"/>
</dbReference>
<evidence type="ECO:0000256" key="2">
    <source>
        <dbReference type="ARBA" id="ARBA00022741"/>
    </source>
</evidence>
<dbReference type="RefSeq" id="WP_145188397.1">
    <property type="nucleotide sequence ID" value="NZ_CP036290.1"/>
</dbReference>